<dbReference type="InterPro" id="IPR010997">
    <property type="entry name" value="HRDC-like_sf"/>
</dbReference>
<evidence type="ECO:0000256" key="5">
    <source>
        <dbReference type="ARBA" id="ARBA00022475"/>
    </source>
</evidence>
<evidence type="ECO:0000256" key="1">
    <source>
        <dbReference type="ARBA" id="ARBA00004123"/>
    </source>
</evidence>
<evidence type="ECO:0000256" key="3">
    <source>
        <dbReference type="ARBA" id="ARBA00006898"/>
    </source>
</evidence>
<comment type="function">
    <text evidence="12">DNA-dependent RNA polymerase catalyzes the transcription of DNA into RNA using the four ribonucleoside triphosphates as substrates. Specific peripheric component of RNA polymerase III (Pol III) which synthesizes small non-coding RNAs including 5S rRNA, snRNAs, tRNAs and miRNAs from at least 500 distinct genomic loci. With POLR3H/RPC8 forms a mobile stalk that protrudes from Pol III core and functions primarily in transcription initiation. Pol III plays a key role in sensing and limiting infection by intracellular bacteria and DNA viruses. Acts as nuclear and cytosolic DNA sensor involved in innate immune response. Can sense non-self dsDNA that serves as template for transcription into dsRNA. The non-self RNA polymerase III transcripts, such as Epstein-Barr virus-encoded RNAs (EBERs) induce type I interferon and NF-kappa-B through the RIG-I pathway.</text>
</comment>
<dbReference type="AlphaFoldDB" id="A0AA35R3I3"/>
<dbReference type="PANTHER" id="PTHR15561">
    <property type="entry name" value="CALCITONIN GENE-RELATED PEPTIDE-RECEPTOR COMPONENT PROTEIN"/>
    <property type="match status" value="1"/>
</dbReference>
<comment type="function">
    <text evidence="10">Accessory protein for the calcitonin gene-related peptide (CGRP) receptor. It modulates CGRP responsiveness in a variety of tissues.</text>
</comment>
<name>A0AA35R3I3_GEOBA</name>
<evidence type="ECO:0000313" key="16">
    <source>
        <dbReference type="EMBL" id="CAI8002798.1"/>
    </source>
</evidence>
<keyword evidence="9" id="KW-0539">Nucleus</keyword>
<dbReference type="Gene3D" id="1.20.1250.40">
    <property type="match status" value="1"/>
</dbReference>
<comment type="caution">
    <text evidence="16">The sequence shown here is derived from an EMBL/GenBank/DDBJ whole genome shotgun (WGS) entry which is preliminary data.</text>
</comment>
<dbReference type="PANTHER" id="PTHR15561:SF0">
    <property type="entry name" value="DNA-DIRECTED RNA POLYMERASE III SUBUNIT RPC9"/>
    <property type="match status" value="1"/>
</dbReference>
<dbReference type="GO" id="GO:0000166">
    <property type="term" value="F:nucleotide binding"/>
    <property type="evidence" value="ECO:0007669"/>
    <property type="project" value="InterPro"/>
</dbReference>
<evidence type="ECO:0000256" key="6">
    <source>
        <dbReference type="ARBA" id="ARBA00022478"/>
    </source>
</evidence>
<comment type="subcellular location">
    <subcellularLocation>
        <location evidence="2">Cell membrane</location>
        <topology evidence="2">Peripheral membrane protein</topology>
        <orientation evidence="2">Cytoplasmic side</orientation>
    </subcellularLocation>
    <subcellularLocation>
        <location evidence="1">Nucleus</location>
    </subcellularLocation>
</comment>
<evidence type="ECO:0000256" key="8">
    <source>
        <dbReference type="ARBA" id="ARBA00023163"/>
    </source>
</evidence>
<keyword evidence="5" id="KW-1003">Cell membrane</keyword>
<keyword evidence="7" id="KW-0472">Membrane</keyword>
<evidence type="ECO:0000313" key="17">
    <source>
        <dbReference type="Proteomes" id="UP001174909"/>
    </source>
</evidence>
<dbReference type="InterPro" id="IPR038324">
    <property type="entry name" value="Rpb4/RPC9_sf"/>
</dbReference>
<feature type="domain" description="RNA polymerase Rpb4/RPC9 core" evidence="15">
    <location>
        <begin position="27"/>
        <end position="148"/>
    </location>
</feature>
<feature type="region of interest" description="Disordered" evidence="14">
    <location>
        <begin position="141"/>
        <end position="162"/>
    </location>
</feature>
<dbReference type="Pfam" id="PF03874">
    <property type="entry name" value="RNA_pol_Rpb4"/>
    <property type="match status" value="1"/>
</dbReference>
<comment type="similarity">
    <text evidence="3">Belongs to the eukaryotic RPC9 RNA polymerase subunit family.</text>
</comment>
<dbReference type="InterPro" id="IPR005574">
    <property type="entry name" value="Rpb4/RPC9"/>
</dbReference>
<dbReference type="GO" id="GO:0005666">
    <property type="term" value="C:RNA polymerase III complex"/>
    <property type="evidence" value="ECO:0007669"/>
    <property type="project" value="InterPro"/>
</dbReference>
<organism evidence="16 17">
    <name type="scientific">Geodia barretti</name>
    <name type="common">Barrett's horny sponge</name>
    <dbReference type="NCBI Taxonomy" id="519541"/>
    <lineage>
        <taxon>Eukaryota</taxon>
        <taxon>Metazoa</taxon>
        <taxon>Porifera</taxon>
        <taxon>Demospongiae</taxon>
        <taxon>Heteroscleromorpha</taxon>
        <taxon>Tetractinellida</taxon>
        <taxon>Astrophorina</taxon>
        <taxon>Geodiidae</taxon>
        <taxon>Geodia</taxon>
    </lineage>
</organism>
<evidence type="ECO:0000256" key="2">
    <source>
        <dbReference type="ARBA" id="ARBA00004413"/>
    </source>
</evidence>
<dbReference type="FunFam" id="1.20.1250.40:FF:000002">
    <property type="entry name" value="DNA-directed RNA polymerase III subunit RPC9"/>
    <property type="match status" value="1"/>
</dbReference>
<gene>
    <name evidence="16" type="ORF">GBAR_LOCUS3491</name>
</gene>
<dbReference type="SUPFAM" id="SSF47819">
    <property type="entry name" value="HRDC-like"/>
    <property type="match status" value="1"/>
</dbReference>
<keyword evidence="6 16" id="KW-0240">DNA-directed RNA polymerase</keyword>
<dbReference type="Proteomes" id="UP001174909">
    <property type="component" value="Unassembled WGS sequence"/>
</dbReference>
<accession>A0AA35R3I3</accession>
<dbReference type="InterPro" id="IPR006590">
    <property type="entry name" value="RNA_pol_Rpb4/RPC9_core"/>
</dbReference>
<dbReference type="InterPro" id="IPR038846">
    <property type="entry name" value="RPC9"/>
</dbReference>
<evidence type="ECO:0000256" key="14">
    <source>
        <dbReference type="SAM" id="MobiDB-lite"/>
    </source>
</evidence>
<evidence type="ECO:0000256" key="10">
    <source>
        <dbReference type="ARBA" id="ARBA00043924"/>
    </source>
</evidence>
<proteinExistence type="inferred from homology"/>
<evidence type="ECO:0000256" key="9">
    <source>
        <dbReference type="ARBA" id="ARBA00023242"/>
    </source>
</evidence>
<dbReference type="GO" id="GO:0005886">
    <property type="term" value="C:plasma membrane"/>
    <property type="evidence" value="ECO:0007669"/>
    <property type="project" value="UniProtKB-SubCell"/>
</dbReference>
<keyword evidence="17" id="KW-1185">Reference proteome</keyword>
<dbReference type="EMBL" id="CASHTH010000497">
    <property type="protein sequence ID" value="CAI8002798.1"/>
    <property type="molecule type" value="Genomic_DNA"/>
</dbReference>
<reference evidence="16" key="1">
    <citation type="submission" date="2023-03" db="EMBL/GenBank/DDBJ databases">
        <authorList>
            <person name="Steffen K."/>
            <person name="Cardenas P."/>
        </authorList>
    </citation>
    <scope>NUCLEOTIDE SEQUENCE</scope>
</reference>
<keyword evidence="8" id="KW-0804">Transcription</keyword>
<comment type="subunit">
    <text evidence="11">Component of the RNA polymerase III complex consisting of 17 subunits: a ten-subunit horseshoe-shaped catalytic core composed of POLR3A/RPC1, POLR3B/RPC2, POLR1C/RPAC1, POLR1D/RPAC2, POLR3K/RPC10, POLR2E/RPABC1, POLR2F/RPABC2, POLR2H/RPABC3, POLR2K/RPABC4 and POLR2L/RPABC5; a mobile stalk composed of two subunits POLR3H/RPC8 and CRCP/RPC9, protruding from the core and functioning primarily in transcription initiation; and additional subunits homologous to general transcription factors of the RNA polymerase II machinery, POLR3C/RPC3-POLR3F/RPC6-POLR3G/RPC7 heterotrimer required for transcription initiation and POLR3D/RPC4-POLR3E/RPC5 heterodimer involved in both transcription initiation and termination.</text>
</comment>
<dbReference type="GO" id="GO:0006384">
    <property type="term" value="P:transcription initiation at RNA polymerase III promoter"/>
    <property type="evidence" value="ECO:0007669"/>
    <property type="project" value="InterPro"/>
</dbReference>
<feature type="non-terminal residue" evidence="16">
    <location>
        <position position="1"/>
    </location>
</feature>
<evidence type="ECO:0000256" key="11">
    <source>
        <dbReference type="ARBA" id="ARBA00044007"/>
    </source>
</evidence>
<dbReference type="SMART" id="SM00657">
    <property type="entry name" value="RPOL4c"/>
    <property type="match status" value="1"/>
</dbReference>
<evidence type="ECO:0000256" key="12">
    <source>
        <dbReference type="ARBA" id="ARBA00045808"/>
    </source>
</evidence>
<evidence type="ECO:0000259" key="15">
    <source>
        <dbReference type="SMART" id="SM00657"/>
    </source>
</evidence>
<evidence type="ECO:0000256" key="4">
    <source>
        <dbReference type="ARBA" id="ARBA00016672"/>
    </source>
</evidence>
<protein>
    <recommendedName>
        <fullName evidence="4">DNA-directed RNA polymerase III subunit RPC9</fullName>
    </recommendedName>
    <alternativeName>
        <fullName evidence="13">DNA-directed RNA polymerase III subunit rpc9</fullName>
    </alternativeName>
</protein>
<evidence type="ECO:0000256" key="7">
    <source>
        <dbReference type="ARBA" id="ARBA00023136"/>
    </source>
</evidence>
<sequence length="162" mass="18099">IRRSCKCKFLLSSVQGNVYLVVSFVNRIKDNAGMLSNFEVLDFLSESQQKSQGKRPNGRGQNLATVTYETTEYLSKTPAAVQNPTCIENFLKAIAPFNLTKAEKLQLVNLRPMSQVELQLIIEEIDERFSDNKIEEILGIVSSELPPSSPPNDENPVGSDHQ</sequence>
<evidence type="ECO:0000256" key="13">
    <source>
        <dbReference type="ARBA" id="ARBA00073026"/>
    </source>
</evidence>